<evidence type="ECO:0000313" key="3">
    <source>
        <dbReference type="EMBL" id="KIC06450.1"/>
    </source>
</evidence>
<dbReference type="InterPro" id="IPR025711">
    <property type="entry name" value="PepSY"/>
</dbReference>
<dbReference type="AlphaFoldDB" id="A0A0C1GIR5"/>
<sequence>MTLRALSLLAVSAALVSGSLTAAAAPHKHSRAISQAQAVKIAKKRVGGGRVTDIDHSDGRWEIEIRRGCTEYDVDVSSQSGRVIKVDTDNHCDD</sequence>
<name>A0A0C1GIR5_9NEIS</name>
<evidence type="ECO:0000259" key="2">
    <source>
        <dbReference type="Pfam" id="PF03413"/>
    </source>
</evidence>
<dbReference type="Proteomes" id="UP000829504">
    <property type="component" value="Chromosome"/>
</dbReference>
<protein>
    <submittedName>
        <fullName evidence="4">PepSY domain-containing protein</fullName>
    </submittedName>
    <submittedName>
        <fullName evidence="3">Peptidase</fullName>
    </submittedName>
</protein>
<feature type="signal peptide" evidence="1">
    <location>
        <begin position="1"/>
        <end position="24"/>
    </location>
</feature>
<feature type="domain" description="PepSY" evidence="2">
    <location>
        <begin position="32"/>
        <end position="86"/>
    </location>
</feature>
<keyword evidence="6" id="KW-1185">Reference proteome</keyword>
<reference evidence="4 6" key="2">
    <citation type="submission" date="2022-03" db="EMBL/GenBank/DDBJ databases">
        <title>Genome sequencing of Morococcus cerebrosus.</title>
        <authorList>
            <person name="Baek M.-G."/>
            <person name="Yi H."/>
        </authorList>
    </citation>
    <scope>NUCLEOTIDE SEQUENCE [LARGE SCALE GENOMIC DNA]</scope>
    <source>
        <strain evidence="4 6">CIP 81.93</strain>
    </source>
</reference>
<accession>A0A0C1GIR5</accession>
<dbReference type="Gene3D" id="3.10.450.40">
    <property type="match status" value="1"/>
</dbReference>
<keyword evidence="1" id="KW-0732">Signal</keyword>
<proteinExistence type="predicted"/>
<evidence type="ECO:0000256" key="1">
    <source>
        <dbReference type="SAM" id="SignalP"/>
    </source>
</evidence>
<evidence type="ECO:0000313" key="4">
    <source>
        <dbReference type="EMBL" id="UNV87437.1"/>
    </source>
</evidence>
<feature type="chain" id="PRO_5002132671" evidence="1">
    <location>
        <begin position="25"/>
        <end position="94"/>
    </location>
</feature>
<evidence type="ECO:0000313" key="6">
    <source>
        <dbReference type="Proteomes" id="UP000829504"/>
    </source>
</evidence>
<dbReference type="PATRIC" id="fig|1056807.3.peg.2032"/>
<dbReference type="EMBL" id="CP094242">
    <property type="protein sequence ID" value="UNV87437.1"/>
    <property type="molecule type" value="Genomic_DNA"/>
</dbReference>
<gene>
    <name evidence="3" type="ORF">MCC93_21160</name>
    <name evidence="4" type="ORF">MON37_00280</name>
</gene>
<evidence type="ECO:0000313" key="5">
    <source>
        <dbReference type="Proteomes" id="UP000031390"/>
    </source>
</evidence>
<dbReference type="RefSeq" id="WP_003760535.1">
    <property type="nucleotide sequence ID" value="NZ_CP094242.1"/>
</dbReference>
<dbReference type="EMBL" id="JUFZ01000103">
    <property type="protein sequence ID" value="KIC06450.1"/>
    <property type="molecule type" value="Genomic_DNA"/>
</dbReference>
<organism evidence="3 5">
    <name type="scientific">Morococcus cerebrosus</name>
    <dbReference type="NCBI Taxonomy" id="1056807"/>
    <lineage>
        <taxon>Bacteria</taxon>
        <taxon>Pseudomonadati</taxon>
        <taxon>Pseudomonadota</taxon>
        <taxon>Betaproteobacteria</taxon>
        <taxon>Neisseriales</taxon>
        <taxon>Neisseriaceae</taxon>
        <taxon>Morococcus</taxon>
    </lineage>
</organism>
<reference evidence="3 5" key="1">
    <citation type="submission" date="2014-12" db="EMBL/GenBank/DDBJ databases">
        <title>Genome sequence of Morococcus cerebrosus.</title>
        <authorList>
            <person name="Shin S.-K."/>
            <person name="Yi H."/>
        </authorList>
    </citation>
    <scope>NUCLEOTIDE SEQUENCE [LARGE SCALE GENOMIC DNA]</scope>
    <source>
        <strain evidence="3 5">CIP 81.93</strain>
    </source>
</reference>
<dbReference type="Pfam" id="PF03413">
    <property type="entry name" value="PepSY"/>
    <property type="match status" value="1"/>
</dbReference>
<dbReference type="Proteomes" id="UP000031390">
    <property type="component" value="Unassembled WGS sequence"/>
</dbReference>